<evidence type="ECO:0000313" key="6">
    <source>
        <dbReference type="Proteomes" id="UP000004671"/>
    </source>
</evidence>
<sequence>MASILFVDDDTQTLILAKLFMEKEGFIVHGCGDTQKARKVLEKNKIDLIITDVGLPGENGLQFYDWLQTQEAYKNIPVLFVSAHAVGFDEHLTKHRDRFIAKPLFFPDLISRLKKELNL</sequence>
<accession>H1XX75</accession>
<dbReference type="SUPFAM" id="SSF52172">
    <property type="entry name" value="CheY-like"/>
    <property type="match status" value="1"/>
</dbReference>
<dbReference type="STRING" id="880073.Cabys_3942"/>
<dbReference type="SMART" id="SM00448">
    <property type="entry name" value="REC"/>
    <property type="match status" value="1"/>
</dbReference>
<dbReference type="HOGENOM" id="CLU_000445_69_17_0"/>
<protein>
    <submittedName>
        <fullName evidence="5">Response regulator receiver protein</fullName>
    </submittedName>
    <submittedName>
        <fullName evidence="4">Two-component system, OmpR family, response regulator</fullName>
    </submittedName>
</protein>
<evidence type="ECO:0000259" key="3">
    <source>
        <dbReference type="PROSITE" id="PS50110"/>
    </source>
</evidence>
<feature type="modified residue" description="4-aspartylphosphate" evidence="2">
    <location>
        <position position="52"/>
    </location>
</feature>
<dbReference type="InterPro" id="IPR001789">
    <property type="entry name" value="Sig_transdc_resp-reg_receiver"/>
</dbReference>
<evidence type="ECO:0000313" key="7">
    <source>
        <dbReference type="Proteomes" id="UP000183868"/>
    </source>
</evidence>
<dbReference type="Proteomes" id="UP000183868">
    <property type="component" value="Chromosome"/>
</dbReference>
<proteinExistence type="predicted"/>
<keyword evidence="1 2" id="KW-0597">Phosphoprotein</keyword>
<keyword evidence="6" id="KW-1185">Reference proteome</keyword>
<feature type="domain" description="Response regulatory" evidence="3">
    <location>
        <begin position="3"/>
        <end position="117"/>
    </location>
</feature>
<dbReference type="InterPro" id="IPR011006">
    <property type="entry name" value="CheY-like_superfamily"/>
</dbReference>
<dbReference type="RefSeq" id="WP_006927864.1">
    <property type="nucleotide sequence ID" value="NZ_CM001402.1"/>
</dbReference>
<evidence type="ECO:0000313" key="5">
    <source>
        <dbReference type="EMBL" id="EHO40812.1"/>
    </source>
</evidence>
<name>H1XX75_CALAY</name>
<dbReference type="Pfam" id="PF00072">
    <property type="entry name" value="Response_reg"/>
    <property type="match status" value="1"/>
</dbReference>
<dbReference type="AlphaFoldDB" id="H1XX75"/>
<organism evidence="5 6">
    <name type="scientific">Caldithrix abyssi DSM 13497</name>
    <dbReference type="NCBI Taxonomy" id="880073"/>
    <lineage>
        <taxon>Bacteria</taxon>
        <taxon>Pseudomonadati</taxon>
        <taxon>Calditrichota</taxon>
        <taxon>Calditrichia</taxon>
        <taxon>Calditrichales</taxon>
        <taxon>Calditrichaceae</taxon>
        <taxon>Caldithrix</taxon>
    </lineage>
</organism>
<reference evidence="5 6" key="1">
    <citation type="submission" date="2011-09" db="EMBL/GenBank/DDBJ databases">
        <title>The permanent draft genome of Caldithrix abyssi DSM 13497.</title>
        <authorList>
            <consortium name="US DOE Joint Genome Institute (JGI-PGF)"/>
            <person name="Lucas S."/>
            <person name="Han J."/>
            <person name="Lapidus A."/>
            <person name="Bruce D."/>
            <person name="Goodwin L."/>
            <person name="Pitluck S."/>
            <person name="Peters L."/>
            <person name="Kyrpides N."/>
            <person name="Mavromatis K."/>
            <person name="Ivanova N."/>
            <person name="Mikhailova N."/>
            <person name="Chertkov O."/>
            <person name="Detter J.C."/>
            <person name="Tapia R."/>
            <person name="Han C."/>
            <person name="Land M."/>
            <person name="Hauser L."/>
            <person name="Markowitz V."/>
            <person name="Cheng J.-F."/>
            <person name="Hugenholtz P."/>
            <person name="Woyke T."/>
            <person name="Wu D."/>
            <person name="Spring S."/>
            <person name="Brambilla E."/>
            <person name="Klenk H.-P."/>
            <person name="Eisen J.A."/>
        </authorList>
    </citation>
    <scope>NUCLEOTIDE SEQUENCE [LARGE SCALE GENOMIC DNA]</scope>
    <source>
        <strain evidence="5 6">DSM 13497</strain>
    </source>
</reference>
<dbReference type="Proteomes" id="UP000004671">
    <property type="component" value="Chromosome"/>
</dbReference>
<dbReference type="KEGG" id="caby:Cabys_3942"/>
<dbReference type="EMBL" id="CP018099">
    <property type="protein sequence ID" value="APF20687.1"/>
    <property type="molecule type" value="Genomic_DNA"/>
</dbReference>
<dbReference type="Gene3D" id="3.40.50.2300">
    <property type="match status" value="1"/>
</dbReference>
<dbReference type="GO" id="GO:0000160">
    <property type="term" value="P:phosphorelay signal transduction system"/>
    <property type="evidence" value="ECO:0007669"/>
    <property type="project" value="InterPro"/>
</dbReference>
<evidence type="ECO:0000256" key="1">
    <source>
        <dbReference type="ARBA" id="ARBA00022553"/>
    </source>
</evidence>
<dbReference type="InterPro" id="IPR050595">
    <property type="entry name" value="Bact_response_regulator"/>
</dbReference>
<dbReference type="EMBL" id="CM001402">
    <property type="protein sequence ID" value="EHO40812.1"/>
    <property type="molecule type" value="Genomic_DNA"/>
</dbReference>
<gene>
    <name evidence="4" type="ORF">Cabys_3942</name>
    <name evidence="5" type="ORF">Calab_1186</name>
</gene>
<reference evidence="4 7" key="2">
    <citation type="submission" date="2016-11" db="EMBL/GenBank/DDBJ databases">
        <title>Genomic analysis of Caldithrix abyssi and proposal of a novel bacterial phylum Caldithrichaeota.</title>
        <authorList>
            <person name="Kublanov I."/>
            <person name="Sigalova O."/>
            <person name="Gavrilov S."/>
            <person name="Lebedinsky A."/>
            <person name="Ivanova N."/>
            <person name="Daum C."/>
            <person name="Reddy T."/>
            <person name="Klenk H.P."/>
            <person name="Goker M."/>
            <person name="Reva O."/>
            <person name="Miroshnichenko M."/>
            <person name="Kyprides N."/>
            <person name="Woyke T."/>
            <person name="Gelfand M."/>
        </authorList>
    </citation>
    <scope>NUCLEOTIDE SEQUENCE [LARGE SCALE GENOMIC DNA]</scope>
    <source>
        <strain evidence="4 7">LF13</strain>
    </source>
</reference>
<dbReference type="PROSITE" id="PS50110">
    <property type="entry name" value="RESPONSE_REGULATORY"/>
    <property type="match status" value="1"/>
</dbReference>
<dbReference type="eggNOG" id="COG0745">
    <property type="taxonomic scope" value="Bacteria"/>
</dbReference>
<dbReference type="PANTHER" id="PTHR44591:SF3">
    <property type="entry name" value="RESPONSE REGULATORY DOMAIN-CONTAINING PROTEIN"/>
    <property type="match status" value="1"/>
</dbReference>
<dbReference type="PaxDb" id="880073-Calab_1186"/>
<dbReference type="CDD" id="cd00156">
    <property type="entry name" value="REC"/>
    <property type="match status" value="1"/>
</dbReference>
<dbReference type="PANTHER" id="PTHR44591">
    <property type="entry name" value="STRESS RESPONSE REGULATOR PROTEIN 1"/>
    <property type="match status" value="1"/>
</dbReference>
<evidence type="ECO:0000313" key="4">
    <source>
        <dbReference type="EMBL" id="APF20687.1"/>
    </source>
</evidence>
<evidence type="ECO:0000256" key="2">
    <source>
        <dbReference type="PROSITE-ProRule" id="PRU00169"/>
    </source>
</evidence>